<dbReference type="Pfam" id="PF08858">
    <property type="entry name" value="IDEAL"/>
    <property type="match status" value="1"/>
</dbReference>
<dbReference type="AlphaFoldDB" id="A0A0B6ANZ8"/>
<sequence>MGNNALNGMDRVNPNLRDEMLAELFLDQMMNDFKRSKILEEIDHSLKNKDKETFLRLTKKLKSVS</sequence>
<dbReference type="InterPro" id="IPR014957">
    <property type="entry name" value="IDEAL_dom"/>
</dbReference>
<organism evidence="1 2">
    <name type="scientific">Priestia megaterium (strain ATCC 14581 / DSM 32 / CCUG 1817 / JCM 2506 / NBRC 15308 / NCIMB 9376 / NCTC 10342 / NRRL B-14308 / VKM B-512 / Ford 19)</name>
    <name type="common">Bacillus megaterium</name>
    <dbReference type="NCBI Taxonomy" id="1348623"/>
    <lineage>
        <taxon>Bacteria</taxon>
        <taxon>Bacillati</taxon>
        <taxon>Bacillota</taxon>
        <taxon>Bacilli</taxon>
        <taxon>Bacillales</taxon>
        <taxon>Bacillaceae</taxon>
        <taxon>Priestia</taxon>
    </lineage>
</organism>
<reference evidence="1 2" key="1">
    <citation type="journal article" date="2015" name="Genome Announc.">
        <title>Complete genome sequences for 35 biothreat assay-relevant bacillus species.</title>
        <authorList>
            <person name="Johnson S.L."/>
            <person name="Daligault H.E."/>
            <person name="Davenport K.W."/>
            <person name="Jaissle J."/>
            <person name="Frey K.G."/>
            <person name="Ladner J.T."/>
            <person name="Broomall S.M."/>
            <person name="Bishop-Lilly K.A."/>
            <person name="Bruce D.C."/>
            <person name="Gibbons H.S."/>
            <person name="Coyne S.R."/>
            <person name="Lo C.C."/>
            <person name="Meincke L."/>
            <person name="Munk A.C."/>
            <person name="Koroleva G.I."/>
            <person name="Rosenzweig C.N."/>
            <person name="Palacios G.F."/>
            <person name="Redden C.L."/>
            <person name="Minogue T.D."/>
            <person name="Chain P.S."/>
        </authorList>
    </citation>
    <scope>NUCLEOTIDE SEQUENCE [LARGE SCALE GENOMIC DNA]</scope>
    <source>
        <strain evidence="2">ATCC 14581 / DSM 32 / JCM 2506 / NBRC 15308 / NCIMB 9376 / NCTC 10342 / NRRL B-14308 / VKM B-512</strain>
    </source>
</reference>
<dbReference type="KEGG" id="bmeg:BG04_5300"/>
<dbReference type="RefSeq" id="WP_034651190.1">
    <property type="nucleotide sequence ID" value="NZ_BCVB01000011.1"/>
</dbReference>
<dbReference type="Proteomes" id="UP000031829">
    <property type="component" value="Chromosome"/>
</dbReference>
<proteinExistence type="predicted"/>
<dbReference type="InterPro" id="IPR027393">
    <property type="entry name" value="Virus_scaffolding_prot_C"/>
</dbReference>
<evidence type="ECO:0000313" key="2">
    <source>
        <dbReference type="Proteomes" id="UP000031829"/>
    </source>
</evidence>
<dbReference type="GeneID" id="93643248"/>
<gene>
    <name evidence="1" type="ORF">BG04_5300</name>
</gene>
<dbReference type="SMART" id="SM00914">
    <property type="entry name" value="IDEAL"/>
    <property type="match status" value="1"/>
</dbReference>
<dbReference type="EMBL" id="CP009920">
    <property type="protein sequence ID" value="AJI22832.1"/>
    <property type="molecule type" value="Genomic_DNA"/>
</dbReference>
<name>A0A0B6ANZ8_PRIM2</name>
<protein>
    <submittedName>
        <fullName evidence="1">IDEAL domain protein</fullName>
    </submittedName>
</protein>
<evidence type="ECO:0000313" key="1">
    <source>
        <dbReference type="EMBL" id="AJI22832.1"/>
    </source>
</evidence>
<accession>A0A0B6ANZ8</accession>
<dbReference type="Gene3D" id="4.10.810.10">
    <property type="entry name" value="Virus Scaffolding Protein, Chain A"/>
    <property type="match status" value="1"/>
</dbReference>
<dbReference type="HOGENOM" id="CLU_199532_1_0_9"/>